<accession>A0A0A8YN15</accession>
<evidence type="ECO:0000313" key="1">
    <source>
        <dbReference type="EMBL" id="JAD27028.1"/>
    </source>
</evidence>
<dbReference type="EMBL" id="GBRH01270867">
    <property type="protein sequence ID" value="JAD27028.1"/>
    <property type="molecule type" value="Transcribed_RNA"/>
</dbReference>
<protein>
    <submittedName>
        <fullName evidence="1">Uncharacterized protein</fullName>
    </submittedName>
</protein>
<name>A0A0A8YN15_ARUDO</name>
<dbReference type="AlphaFoldDB" id="A0A0A8YN15"/>
<reference evidence="1" key="2">
    <citation type="journal article" date="2015" name="Data Brief">
        <title>Shoot transcriptome of the giant reed, Arundo donax.</title>
        <authorList>
            <person name="Barrero R.A."/>
            <person name="Guerrero F.D."/>
            <person name="Moolhuijzen P."/>
            <person name="Goolsby J.A."/>
            <person name="Tidwell J."/>
            <person name="Bellgard S.E."/>
            <person name="Bellgard M.I."/>
        </authorList>
    </citation>
    <scope>NUCLEOTIDE SEQUENCE</scope>
    <source>
        <tissue evidence="1">Shoot tissue taken approximately 20 cm above the soil surface</tissue>
    </source>
</reference>
<organism evidence="1">
    <name type="scientific">Arundo donax</name>
    <name type="common">Giant reed</name>
    <name type="synonym">Donax arundinaceus</name>
    <dbReference type="NCBI Taxonomy" id="35708"/>
    <lineage>
        <taxon>Eukaryota</taxon>
        <taxon>Viridiplantae</taxon>
        <taxon>Streptophyta</taxon>
        <taxon>Embryophyta</taxon>
        <taxon>Tracheophyta</taxon>
        <taxon>Spermatophyta</taxon>
        <taxon>Magnoliopsida</taxon>
        <taxon>Liliopsida</taxon>
        <taxon>Poales</taxon>
        <taxon>Poaceae</taxon>
        <taxon>PACMAD clade</taxon>
        <taxon>Arundinoideae</taxon>
        <taxon>Arundineae</taxon>
        <taxon>Arundo</taxon>
    </lineage>
</organism>
<sequence>MVVRLGDVHKHARKHCGCMLDTLCTGDC</sequence>
<reference evidence="1" key="1">
    <citation type="submission" date="2014-09" db="EMBL/GenBank/DDBJ databases">
        <authorList>
            <person name="Magalhaes I.L.F."/>
            <person name="Oliveira U."/>
            <person name="Santos F.R."/>
            <person name="Vidigal T.H.D.A."/>
            <person name="Brescovit A.D."/>
            <person name="Santos A.J."/>
        </authorList>
    </citation>
    <scope>NUCLEOTIDE SEQUENCE</scope>
    <source>
        <tissue evidence="1">Shoot tissue taken approximately 20 cm above the soil surface</tissue>
    </source>
</reference>
<proteinExistence type="predicted"/>